<evidence type="ECO:0000256" key="5">
    <source>
        <dbReference type="SAM" id="SignalP"/>
    </source>
</evidence>
<reference evidence="7 8" key="1">
    <citation type="submission" date="2023-04" db="EMBL/GenBank/DDBJ databases">
        <title>Marinoamorphus aggregata gen. nov., sp. Nov., isolate from tissue of brittle star Ophioplocus japonicus.</title>
        <authorList>
            <person name="Kawano K."/>
            <person name="Sawayama S."/>
            <person name="Nakagawa S."/>
        </authorList>
    </citation>
    <scope>NUCLEOTIDE SEQUENCE [LARGE SCALE GENOMIC DNA]</scope>
    <source>
        <strain evidence="7 8">NKW23</strain>
    </source>
</reference>
<accession>A0ABQ6LQ88</accession>
<feature type="chain" id="PRO_5046378678" description="Glutathione peroxidase" evidence="5">
    <location>
        <begin position="20"/>
        <end position="198"/>
    </location>
</feature>
<dbReference type="InterPro" id="IPR006311">
    <property type="entry name" value="TAT_signal"/>
</dbReference>
<dbReference type="PANTHER" id="PTHR11592:SF78">
    <property type="entry name" value="GLUTATHIONE PEROXIDASE"/>
    <property type="match status" value="1"/>
</dbReference>
<name>A0ABQ6LQ88_9RHOB</name>
<dbReference type="PROSITE" id="PS51355">
    <property type="entry name" value="GLUTATHIONE_PEROXID_3"/>
    <property type="match status" value="1"/>
</dbReference>
<dbReference type="SUPFAM" id="SSF52833">
    <property type="entry name" value="Thioredoxin-like"/>
    <property type="match status" value="1"/>
</dbReference>
<dbReference type="PROSITE" id="PS00460">
    <property type="entry name" value="GLUTATHIONE_PEROXID_1"/>
    <property type="match status" value="1"/>
</dbReference>
<evidence type="ECO:0000259" key="6">
    <source>
        <dbReference type="PROSITE" id="PS51352"/>
    </source>
</evidence>
<keyword evidence="2 4" id="KW-0575">Peroxidase</keyword>
<dbReference type="PROSITE" id="PS51352">
    <property type="entry name" value="THIOREDOXIN_2"/>
    <property type="match status" value="1"/>
</dbReference>
<dbReference type="Proteomes" id="UP001239909">
    <property type="component" value="Unassembled WGS sequence"/>
</dbReference>
<evidence type="ECO:0000256" key="1">
    <source>
        <dbReference type="ARBA" id="ARBA00006926"/>
    </source>
</evidence>
<dbReference type="Pfam" id="PF00255">
    <property type="entry name" value="GSHPx"/>
    <property type="match status" value="1"/>
</dbReference>
<dbReference type="InterPro" id="IPR036249">
    <property type="entry name" value="Thioredoxin-like_sf"/>
</dbReference>
<dbReference type="PROSITE" id="PS51318">
    <property type="entry name" value="TAT"/>
    <property type="match status" value="1"/>
</dbReference>
<keyword evidence="5" id="KW-0732">Signal</keyword>
<dbReference type="InterPro" id="IPR013766">
    <property type="entry name" value="Thioredoxin_domain"/>
</dbReference>
<dbReference type="CDD" id="cd00340">
    <property type="entry name" value="GSH_Peroxidase"/>
    <property type="match status" value="1"/>
</dbReference>
<evidence type="ECO:0000256" key="2">
    <source>
        <dbReference type="ARBA" id="ARBA00022559"/>
    </source>
</evidence>
<dbReference type="InterPro" id="IPR029759">
    <property type="entry name" value="GPX_AS"/>
</dbReference>
<dbReference type="RefSeq" id="WP_285674050.1">
    <property type="nucleotide sequence ID" value="NZ_BSYI01000045.1"/>
</dbReference>
<sequence length="198" mass="20734">MPTRRHLLALSLAVTAATAAVGILPAGAGGFTAHDFAFAGIDGGLLPLKRFAGQPVLVVNTASRCGFTYQYDGLQALYDRYRDRGLVVLGVPSDDFGGQELDTEAEVKEFCAVNFAIDFPMTGITPVKGSGAHPFYSWARRELGPEQAPRWNFHKYLVGADGRLLAAFPTATEPTAAAVTEAVETALAGAGMGAGDGT</sequence>
<dbReference type="InterPro" id="IPR000889">
    <property type="entry name" value="Glutathione_peroxidase"/>
</dbReference>
<evidence type="ECO:0000313" key="7">
    <source>
        <dbReference type="EMBL" id="GMG84881.1"/>
    </source>
</evidence>
<comment type="caution">
    <text evidence="7">The sequence shown here is derived from an EMBL/GenBank/DDBJ whole genome shotgun (WGS) entry which is preliminary data.</text>
</comment>
<protein>
    <recommendedName>
        <fullName evidence="4">Glutathione peroxidase</fullName>
    </recommendedName>
</protein>
<evidence type="ECO:0000256" key="4">
    <source>
        <dbReference type="RuleBase" id="RU000499"/>
    </source>
</evidence>
<dbReference type="PANTHER" id="PTHR11592">
    <property type="entry name" value="GLUTATHIONE PEROXIDASE"/>
    <property type="match status" value="1"/>
</dbReference>
<gene>
    <name evidence="7" type="ORF">LNKW23_40970</name>
</gene>
<keyword evidence="3 4" id="KW-0560">Oxidoreductase</keyword>
<dbReference type="PRINTS" id="PR01011">
    <property type="entry name" value="GLUTPROXDASE"/>
</dbReference>
<keyword evidence="8" id="KW-1185">Reference proteome</keyword>
<feature type="signal peptide" evidence="5">
    <location>
        <begin position="1"/>
        <end position="19"/>
    </location>
</feature>
<dbReference type="Gene3D" id="3.40.30.10">
    <property type="entry name" value="Glutaredoxin"/>
    <property type="match status" value="1"/>
</dbReference>
<comment type="similarity">
    <text evidence="1 4">Belongs to the glutathione peroxidase family.</text>
</comment>
<feature type="domain" description="Thioredoxin" evidence="6">
    <location>
        <begin position="27"/>
        <end position="188"/>
    </location>
</feature>
<evidence type="ECO:0000313" key="8">
    <source>
        <dbReference type="Proteomes" id="UP001239909"/>
    </source>
</evidence>
<organism evidence="7 8">
    <name type="scientific">Paralimibaculum aggregatum</name>
    <dbReference type="NCBI Taxonomy" id="3036245"/>
    <lineage>
        <taxon>Bacteria</taxon>
        <taxon>Pseudomonadati</taxon>
        <taxon>Pseudomonadota</taxon>
        <taxon>Alphaproteobacteria</taxon>
        <taxon>Rhodobacterales</taxon>
        <taxon>Paracoccaceae</taxon>
        <taxon>Paralimibaculum</taxon>
    </lineage>
</organism>
<evidence type="ECO:0000256" key="3">
    <source>
        <dbReference type="ARBA" id="ARBA00023002"/>
    </source>
</evidence>
<proteinExistence type="inferred from homology"/>
<dbReference type="EMBL" id="BSYI01000045">
    <property type="protein sequence ID" value="GMG84881.1"/>
    <property type="molecule type" value="Genomic_DNA"/>
</dbReference>